<reference evidence="1" key="3">
    <citation type="submission" date="2022-06" db="UniProtKB">
        <authorList>
            <consortium name="EnsemblPlants"/>
        </authorList>
    </citation>
    <scope>IDENTIFICATION</scope>
</reference>
<keyword evidence="2" id="KW-1185">Reference proteome</keyword>
<dbReference type="Gramene" id="TuG1812G0200002046.01.T04">
    <property type="protein sequence ID" value="TuG1812G0200002046.01.T04.cds411796"/>
    <property type="gene ID" value="TuG1812G0200002046.01"/>
</dbReference>
<organism evidence="1 2">
    <name type="scientific">Triticum urartu</name>
    <name type="common">Red wild einkorn</name>
    <name type="synonym">Crithodium urartu</name>
    <dbReference type="NCBI Taxonomy" id="4572"/>
    <lineage>
        <taxon>Eukaryota</taxon>
        <taxon>Viridiplantae</taxon>
        <taxon>Streptophyta</taxon>
        <taxon>Embryophyta</taxon>
        <taxon>Tracheophyta</taxon>
        <taxon>Spermatophyta</taxon>
        <taxon>Magnoliopsida</taxon>
        <taxon>Liliopsida</taxon>
        <taxon>Poales</taxon>
        <taxon>Poaceae</taxon>
        <taxon>BOP clade</taxon>
        <taxon>Pooideae</taxon>
        <taxon>Triticodae</taxon>
        <taxon>Triticeae</taxon>
        <taxon>Triticinae</taxon>
        <taxon>Triticum</taxon>
    </lineage>
</organism>
<sequence>MALVSSSSAATAVAALPSNGLAGARSSFLGAAGKAAAASRASFAVRAAAPERPIWFPGSTPPPWLDGRLVLGHAAPMHAGICCDRLLTLTVCVCVSLFLMQPSRRLRL</sequence>
<reference evidence="1" key="2">
    <citation type="submission" date="2018-03" db="EMBL/GenBank/DDBJ databases">
        <title>The Triticum urartu genome reveals the dynamic nature of wheat genome evolution.</title>
        <authorList>
            <person name="Ling H."/>
            <person name="Ma B."/>
            <person name="Shi X."/>
            <person name="Liu H."/>
            <person name="Dong L."/>
            <person name="Sun H."/>
            <person name="Cao Y."/>
            <person name="Gao Q."/>
            <person name="Zheng S."/>
            <person name="Li Y."/>
            <person name="Yu Y."/>
            <person name="Du H."/>
            <person name="Qi M."/>
            <person name="Li Y."/>
            <person name="Yu H."/>
            <person name="Cui Y."/>
            <person name="Wang N."/>
            <person name="Chen C."/>
            <person name="Wu H."/>
            <person name="Zhao Y."/>
            <person name="Zhang J."/>
            <person name="Li Y."/>
            <person name="Zhou W."/>
            <person name="Zhang B."/>
            <person name="Hu W."/>
            <person name="Eijk M."/>
            <person name="Tang J."/>
            <person name="Witsenboer H."/>
            <person name="Zhao S."/>
            <person name="Li Z."/>
            <person name="Zhang A."/>
            <person name="Wang D."/>
            <person name="Liang C."/>
        </authorList>
    </citation>
    <scope>NUCLEOTIDE SEQUENCE [LARGE SCALE GENOMIC DNA]</scope>
    <source>
        <strain evidence="1">cv. G1812</strain>
    </source>
</reference>
<evidence type="ECO:0000313" key="1">
    <source>
        <dbReference type="EnsemblPlants" id="TuG1812G0200002046.01.T04.cds411796"/>
    </source>
</evidence>
<evidence type="ECO:0008006" key="3">
    <source>
        <dbReference type="Google" id="ProtNLM"/>
    </source>
</evidence>
<evidence type="ECO:0000313" key="2">
    <source>
        <dbReference type="Proteomes" id="UP000015106"/>
    </source>
</evidence>
<gene>
    <name evidence="1" type="primary">LOC125536518</name>
</gene>
<reference evidence="2" key="1">
    <citation type="journal article" date="2013" name="Nature">
        <title>Draft genome of the wheat A-genome progenitor Triticum urartu.</title>
        <authorList>
            <person name="Ling H.Q."/>
            <person name="Zhao S."/>
            <person name="Liu D."/>
            <person name="Wang J."/>
            <person name="Sun H."/>
            <person name="Zhang C."/>
            <person name="Fan H."/>
            <person name="Li D."/>
            <person name="Dong L."/>
            <person name="Tao Y."/>
            <person name="Gao C."/>
            <person name="Wu H."/>
            <person name="Li Y."/>
            <person name="Cui Y."/>
            <person name="Guo X."/>
            <person name="Zheng S."/>
            <person name="Wang B."/>
            <person name="Yu K."/>
            <person name="Liang Q."/>
            <person name="Yang W."/>
            <person name="Lou X."/>
            <person name="Chen J."/>
            <person name="Feng M."/>
            <person name="Jian J."/>
            <person name="Zhang X."/>
            <person name="Luo G."/>
            <person name="Jiang Y."/>
            <person name="Liu J."/>
            <person name="Wang Z."/>
            <person name="Sha Y."/>
            <person name="Zhang B."/>
            <person name="Wu H."/>
            <person name="Tang D."/>
            <person name="Shen Q."/>
            <person name="Xue P."/>
            <person name="Zou S."/>
            <person name="Wang X."/>
            <person name="Liu X."/>
            <person name="Wang F."/>
            <person name="Yang Y."/>
            <person name="An X."/>
            <person name="Dong Z."/>
            <person name="Zhang K."/>
            <person name="Zhang X."/>
            <person name="Luo M.C."/>
            <person name="Dvorak J."/>
            <person name="Tong Y."/>
            <person name="Wang J."/>
            <person name="Yang H."/>
            <person name="Li Z."/>
            <person name="Wang D."/>
            <person name="Zhang A."/>
            <person name="Wang J."/>
        </authorList>
    </citation>
    <scope>NUCLEOTIDE SEQUENCE</scope>
    <source>
        <strain evidence="2">cv. G1812</strain>
    </source>
</reference>
<accession>A0A8R7PD14</accession>
<dbReference type="EnsemblPlants" id="TuG1812G0200002046.01.T04">
    <property type="protein sequence ID" value="TuG1812G0200002046.01.T04.cds411796"/>
    <property type="gene ID" value="TuG1812G0200002046.01"/>
</dbReference>
<dbReference type="AlphaFoldDB" id="A0A8R7PD14"/>
<name>A0A8R7PD14_TRIUA</name>
<dbReference type="Proteomes" id="UP000015106">
    <property type="component" value="Chromosome 2"/>
</dbReference>
<proteinExistence type="predicted"/>
<protein>
    <recommendedName>
        <fullName evidence="3">Chlorophyll a-b binding protein, chloroplastic</fullName>
    </recommendedName>
</protein>